<evidence type="ECO:0000313" key="4">
    <source>
        <dbReference type="Proteomes" id="UP000271010"/>
    </source>
</evidence>
<dbReference type="RefSeq" id="WP_123134492.1">
    <property type="nucleotide sequence ID" value="NZ_RJJE01000017.1"/>
</dbReference>
<proteinExistence type="predicted"/>
<keyword evidence="2" id="KW-1133">Transmembrane helix</keyword>
<dbReference type="OrthoDB" id="979029at2"/>
<dbReference type="EMBL" id="RJJE01000017">
    <property type="protein sequence ID" value="RNI28025.1"/>
    <property type="molecule type" value="Genomic_DNA"/>
</dbReference>
<sequence>MPQEIKEQHPYKPDYSDEVDLREVLHWIRNGIHGFRAWCKYALGVLVRYLPLILLLIALVMGISYYLFTRERPYYTSSATLLPGNIRNEYFKAEINRLADLVRDGNHAVLNAELKLGVEQSAQIKSLTFLNLEEEKIEEDSVLEGAPFQVKAEVYDNTLFIPLQKALQSYLGQNVYFAKRTQARKEQLEQQITKLKQDIATIDSLVRASATTRGPVNGFVYGEPLDPSGLYRQSTLMLEDMSKLEAELKELETVQVVVGFAPMIHPTAPILKKYLLVGGTIGCLVAFLVALWIDKRRKKASL</sequence>
<feature type="transmembrane region" description="Helical" evidence="2">
    <location>
        <begin position="46"/>
        <end position="68"/>
    </location>
</feature>
<feature type="transmembrane region" description="Helical" evidence="2">
    <location>
        <begin position="274"/>
        <end position="293"/>
    </location>
</feature>
<dbReference type="AlphaFoldDB" id="A0A3M9MS35"/>
<dbReference type="Proteomes" id="UP000271010">
    <property type="component" value="Unassembled WGS sequence"/>
</dbReference>
<evidence type="ECO:0000256" key="2">
    <source>
        <dbReference type="SAM" id="Phobius"/>
    </source>
</evidence>
<evidence type="ECO:0000256" key="1">
    <source>
        <dbReference type="SAM" id="Coils"/>
    </source>
</evidence>
<keyword evidence="2" id="KW-0812">Transmembrane</keyword>
<reference evidence="3 4" key="1">
    <citation type="submission" date="2018-11" db="EMBL/GenBank/DDBJ databases">
        <title>Rufibacter latericius sp. nov., isolated from water in Baiyang Lake.</title>
        <authorList>
            <person name="Yang Y."/>
        </authorList>
    </citation>
    <scope>NUCLEOTIDE SEQUENCE [LARGE SCALE GENOMIC DNA]</scope>
    <source>
        <strain evidence="3 4">MCC P1</strain>
    </source>
</reference>
<protein>
    <submittedName>
        <fullName evidence="3">Chain length determinant protein</fullName>
    </submittedName>
</protein>
<gene>
    <name evidence="3" type="ORF">EFA69_18245</name>
</gene>
<keyword evidence="1" id="KW-0175">Coiled coil</keyword>
<accession>A0A3M9MS35</accession>
<name>A0A3M9MS35_9BACT</name>
<organism evidence="3 4">
    <name type="scientific">Rufibacter immobilis</name>
    <dbReference type="NCBI Taxonomy" id="1348778"/>
    <lineage>
        <taxon>Bacteria</taxon>
        <taxon>Pseudomonadati</taxon>
        <taxon>Bacteroidota</taxon>
        <taxon>Cytophagia</taxon>
        <taxon>Cytophagales</taxon>
        <taxon>Hymenobacteraceae</taxon>
        <taxon>Rufibacter</taxon>
    </lineage>
</organism>
<keyword evidence="2" id="KW-0472">Membrane</keyword>
<comment type="caution">
    <text evidence="3">The sequence shown here is derived from an EMBL/GenBank/DDBJ whole genome shotgun (WGS) entry which is preliminary data.</text>
</comment>
<feature type="coiled-coil region" evidence="1">
    <location>
        <begin position="178"/>
        <end position="205"/>
    </location>
</feature>
<evidence type="ECO:0000313" key="3">
    <source>
        <dbReference type="EMBL" id="RNI28025.1"/>
    </source>
</evidence>
<keyword evidence="4" id="KW-1185">Reference proteome</keyword>